<comment type="caution">
    <text evidence="3">The sequence shown here is derived from an EMBL/GenBank/DDBJ whole genome shotgun (WGS) entry which is preliminary data.</text>
</comment>
<dbReference type="GO" id="GO:0005829">
    <property type="term" value="C:cytosol"/>
    <property type="evidence" value="ECO:0007669"/>
    <property type="project" value="TreeGrafter"/>
</dbReference>
<organism evidence="3 4">
    <name type="scientific">Penicillium citrinum</name>
    <dbReference type="NCBI Taxonomy" id="5077"/>
    <lineage>
        <taxon>Eukaryota</taxon>
        <taxon>Fungi</taxon>
        <taxon>Dikarya</taxon>
        <taxon>Ascomycota</taxon>
        <taxon>Pezizomycotina</taxon>
        <taxon>Eurotiomycetes</taxon>
        <taxon>Eurotiomycetidae</taxon>
        <taxon>Eurotiales</taxon>
        <taxon>Aspergillaceae</taxon>
        <taxon>Penicillium</taxon>
    </lineage>
</organism>
<dbReference type="EMBL" id="JAPQKT010000001">
    <property type="protein sequence ID" value="KAJ5241960.1"/>
    <property type="molecule type" value="Genomic_DNA"/>
</dbReference>
<gene>
    <name evidence="3" type="ORF">N7469_000287</name>
</gene>
<dbReference type="Gene3D" id="3.90.79.10">
    <property type="entry name" value="Nucleoside Triphosphate Pyrophosphohydrolase"/>
    <property type="match status" value="1"/>
</dbReference>
<dbReference type="AlphaFoldDB" id="A0A9W9TWF7"/>
<proteinExistence type="predicted"/>
<reference evidence="3" key="1">
    <citation type="submission" date="2022-11" db="EMBL/GenBank/DDBJ databases">
        <authorList>
            <person name="Petersen C."/>
        </authorList>
    </citation>
    <scope>NUCLEOTIDE SEQUENCE</scope>
    <source>
        <strain evidence="3">IBT 23319</strain>
    </source>
</reference>
<dbReference type="CDD" id="cd18888">
    <property type="entry name" value="NUDIX_ADPRase_Nudt5"/>
    <property type="match status" value="1"/>
</dbReference>
<dbReference type="Proteomes" id="UP001147733">
    <property type="component" value="Unassembled WGS sequence"/>
</dbReference>
<dbReference type="GO" id="GO:0047631">
    <property type="term" value="F:ADP-ribose diphosphatase activity"/>
    <property type="evidence" value="ECO:0007669"/>
    <property type="project" value="TreeGrafter"/>
</dbReference>
<name>A0A9W9TWF7_PENCI</name>
<keyword evidence="4" id="KW-1185">Reference proteome</keyword>
<dbReference type="PROSITE" id="PS00893">
    <property type="entry name" value="NUDIX_BOX"/>
    <property type="match status" value="1"/>
</dbReference>
<dbReference type="SUPFAM" id="SSF55811">
    <property type="entry name" value="Nudix"/>
    <property type="match status" value="1"/>
</dbReference>
<dbReference type="RefSeq" id="XP_056504964.1">
    <property type="nucleotide sequence ID" value="XM_056639207.1"/>
</dbReference>
<dbReference type="InterPro" id="IPR000086">
    <property type="entry name" value="NUDIX_hydrolase_dom"/>
</dbReference>
<dbReference type="PANTHER" id="PTHR11839:SF1">
    <property type="entry name" value="ADP-SUGAR PYROPHOSPHATASE"/>
    <property type="match status" value="1"/>
</dbReference>
<dbReference type="Pfam" id="PF00293">
    <property type="entry name" value="NUDIX"/>
    <property type="match status" value="1"/>
</dbReference>
<dbReference type="InterPro" id="IPR015797">
    <property type="entry name" value="NUDIX_hydrolase-like_dom_sf"/>
</dbReference>
<dbReference type="InterPro" id="IPR020084">
    <property type="entry name" value="NUDIX_hydrolase_CS"/>
</dbReference>
<keyword evidence="1" id="KW-0378">Hydrolase</keyword>
<feature type="domain" description="Nudix hydrolase" evidence="2">
    <location>
        <begin position="69"/>
        <end position="207"/>
    </location>
</feature>
<dbReference type="GO" id="GO:0019693">
    <property type="term" value="P:ribose phosphate metabolic process"/>
    <property type="evidence" value="ECO:0007669"/>
    <property type="project" value="TreeGrafter"/>
</dbReference>
<accession>A0A9W9TWF7</accession>
<dbReference type="FunFam" id="3.90.79.10:FF:000016">
    <property type="entry name" value="ADP-sugar pyrophosphatase isoform X1"/>
    <property type="match status" value="1"/>
</dbReference>
<dbReference type="PROSITE" id="PS51462">
    <property type="entry name" value="NUDIX"/>
    <property type="match status" value="1"/>
</dbReference>
<dbReference type="GO" id="GO:0006753">
    <property type="term" value="P:nucleoside phosphate metabolic process"/>
    <property type="evidence" value="ECO:0007669"/>
    <property type="project" value="TreeGrafter"/>
</dbReference>
<evidence type="ECO:0000259" key="2">
    <source>
        <dbReference type="PROSITE" id="PS51462"/>
    </source>
</evidence>
<reference evidence="3" key="2">
    <citation type="journal article" date="2023" name="IMA Fungus">
        <title>Comparative genomic study of the Penicillium genus elucidates a diverse pangenome and 15 lateral gene transfer events.</title>
        <authorList>
            <person name="Petersen C."/>
            <person name="Sorensen T."/>
            <person name="Nielsen M.R."/>
            <person name="Sondergaard T.E."/>
            <person name="Sorensen J.L."/>
            <person name="Fitzpatrick D.A."/>
            <person name="Frisvad J.C."/>
            <person name="Nielsen K.L."/>
        </authorList>
    </citation>
    <scope>NUCLEOTIDE SEQUENCE</scope>
    <source>
        <strain evidence="3">IBT 23319</strain>
    </source>
</reference>
<dbReference type="PANTHER" id="PTHR11839">
    <property type="entry name" value="UDP/ADP-SUGAR PYROPHOSPHATASE"/>
    <property type="match status" value="1"/>
</dbReference>
<dbReference type="OrthoDB" id="10249920at2759"/>
<evidence type="ECO:0000256" key="1">
    <source>
        <dbReference type="ARBA" id="ARBA00022801"/>
    </source>
</evidence>
<dbReference type="GO" id="GO:0005634">
    <property type="term" value="C:nucleus"/>
    <property type="evidence" value="ECO:0007669"/>
    <property type="project" value="TreeGrafter"/>
</dbReference>
<evidence type="ECO:0000313" key="3">
    <source>
        <dbReference type="EMBL" id="KAJ5241960.1"/>
    </source>
</evidence>
<evidence type="ECO:0000313" key="4">
    <source>
        <dbReference type="Proteomes" id="UP001147733"/>
    </source>
</evidence>
<dbReference type="GeneID" id="81378374"/>
<protein>
    <submittedName>
        <fullName evidence="3">ADP-ribose diphosphatase</fullName>
    </submittedName>
</protein>
<sequence length="223" mass="25146">MTYLRSKVFQQEPLVNNTFLKFPQSSHSPIFQDPSEAKWKRLVKTTYLDPNGVKRTWESAERVTRPADSSVDGVGIIAILDKPGGQEILLQKQYRPPLNRVVIETPAGMIDAGETIQQCAERELREETGYFGVAVKTSFIMFNDPGFCNTNFNLVHVKIDMSLPENQHPMPDLEEDEFIDSFTLPLSSLYDGLRKLEAEGYAIDARVGSIAQGIEMAKNLEFD</sequence>